<evidence type="ECO:0000256" key="6">
    <source>
        <dbReference type="ARBA" id="ARBA00023136"/>
    </source>
</evidence>
<name>A0A7W0HMD3_9BACT</name>
<dbReference type="Proteomes" id="UP000525298">
    <property type="component" value="Unassembled WGS sequence"/>
</dbReference>
<dbReference type="Gene3D" id="1.25.40.10">
    <property type="entry name" value="Tetratricopeptide repeat domain"/>
    <property type="match status" value="1"/>
</dbReference>
<dbReference type="GO" id="GO:0016020">
    <property type="term" value="C:membrane"/>
    <property type="evidence" value="ECO:0007669"/>
    <property type="project" value="UniProtKB-SubCell"/>
</dbReference>
<feature type="transmembrane region" description="Helical" evidence="7">
    <location>
        <begin position="243"/>
        <end position="266"/>
    </location>
</feature>
<keyword evidence="5 7" id="KW-1133">Transmembrane helix</keyword>
<dbReference type="InterPro" id="IPR011990">
    <property type="entry name" value="TPR-like_helical_dom_sf"/>
</dbReference>
<dbReference type="PANTHER" id="PTHR43731">
    <property type="entry name" value="RHOMBOID PROTEASE"/>
    <property type="match status" value="1"/>
</dbReference>
<comment type="similarity">
    <text evidence="2">Belongs to the peptidase S54 family.</text>
</comment>
<dbReference type="AlphaFoldDB" id="A0A7W0HMD3"/>
<dbReference type="GO" id="GO:0006508">
    <property type="term" value="P:proteolysis"/>
    <property type="evidence" value="ECO:0007669"/>
    <property type="project" value="UniProtKB-KW"/>
</dbReference>
<evidence type="ECO:0000313" key="10">
    <source>
        <dbReference type="Proteomes" id="UP000525298"/>
    </source>
</evidence>
<keyword evidence="3 7" id="KW-0812">Transmembrane</keyword>
<proteinExistence type="inferred from homology"/>
<keyword evidence="6 7" id="KW-0472">Membrane</keyword>
<feature type="transmembrane region" description="Helical" evidence="7">
    <location>
        <begin position="16"/>
        <end position="34"/>
    </location>
</feature>
<dbReference type="GO" id="GO:0004252">
    <property type="term" value="F:serine-type endopeptidase activity"/>
    <property type="evidence" value="ECO:0007669"/>
    <property type="project" value="InterPro"/>
</dbReference>
<evidence type="ECO:0000256" key="1">
    <source>
        <dbReference type="ARBA" id="ARBA00004141"/>
    </source>
</evidence>
<dbReference type="SUPFAM" id="SSF144091">
    <property type="entry name" value="Rhomboid-like"/>
    <property type="match status" value="1"/>
</dbReference>
<evidence type="ECO:0000256" key="7">
    <source>
        <dbReference type="SAM" id="Phobius"/>
    </source>
</evidence>
<dbReference type="InterPro" id="IPR050925">
    <property type="entry name" value="Rhomboid_protease_S54"/>
</dbReference>
<organism evidence="9 10">
    <name type="scientific">Desulfosalsimonas propionicica</name>
    <dbReference type="NCBI Taxonomy" id="332175"/>
    <lineage>
        <taxon>Bacteria</taxon>
        <taxon>Pseudomonadati</taxon>
        <taxon>Thermodesulfobacteriota</taxon>
        <taxon>Desulfobacteria</taxon>
        <taxon>Desulfobacterales</taxon>
        <taxon>Desulfosalsimonadaceae</taxon>
        <taxon>Desulfosalsimonas</taxon>
    </lineage>
</organism>
<dbReference type="Gene3D" id="1.20.1540.10">
    <property type="entry name" value="Rhomboid-like"/>
    <property type="match status" value="1"/>
</dbReference>
<feature type="transmembrane region" description="Helical" evidence="7">
    <location>
        <begin position="218"/>
        <end position="236"/>
    </location>
</feature>
<evidence type="ECO:0000256" key="2">
    <source>
        <dbReference type="ARBA" id="ARBA00009045"/>
    </source>
</evidence>
<keyword evidence="4" id="KW-0378">Hydrolase</keyword>
<gene>
    <name evidence="9" type="ORF">HNR65_003595</name>
</gene>
<feature type="transmembrane region" description="Helical" evidence="7">
    <location>
        <begin position="168"/>
        <end position="187"/>
    </location>
</feature>
<feature type="domain" description="Peptidase S54 rhomboid" evidence="8">
    <location>
        <begin position="154"/>
        <end position="300"/>
    </location>
</feature>
<protein>
    <submittedName>
        <fullName evidence="9">Membrane associated rhomboid family serine protease</fullName>
    </submittedName>
</protein>
<evidence type="ECO:0000313" key="9">
    <source>
        <dbReference type="EMBL" id="MBA2883233.1"/>
    </source>
</evidence>
<comment type="subcellular location">
    <subcellularLocation>
        <location evidence="1">Membrane</location>
        <topology evidence="1">Multi-pass membrane protein</topology>
    </subcellularLocation>
</comment>
<evidence type="ECO:0000256" key="5">
    <source>
        <dbReference type="ARBA" id="ARBA00022989"/>
    </source>
</evidence>
<accession>A0A7W0HMD3</accession>
<sequence length="492" mass="55308">MIIPITGKISLKNPPIITISLILINCLVFFIFQFNDTKEAEKAIHYYYQSGLAEIETRHYIAYAEAGAFDEAKQYDIEIPADPDAALNARQINYVLGVMQTDAEFMADLEAEKIISPGDPEYADWKKQRQAFKEQLARTTTHRYGFIPAEASPITMITHMFLHGSFGHLLGNMIFLWLVGCILEVGCGRHWYTAWYIIGGIGAVSLFWVVNADSSQPLIGASGAISGLMGLMTVLYGFKKIKVFLSLGFYFNYFKMWGILLLPVWIGKELYSWAMYNDVTNVAFMAHAGGLAVGAVLGVVNLHVIGLYDKTVFEEAPEDTDSPLLDCALQAIEDIDFDNARRYLNDFLNRQPRHVAALTHLFNIEKLDPDHDRFHDAARRLLSELASRPDSHEKAKKIYAEYQSLTARPKLPPEMFLKISSLLLSTGEIETAEKMLRFLMKKRPQLAGLAPALLRLATAFRENGDTEKSNACADMIRTRFPASPEANIVSTW</sequence>
<dbReference type="RefSeq" id="WP_181552837.1">
    <property type="nucleotide sequence ID" value="NZ_JACDUS010000020.1"/>
</dbReference>
<evidence type="ECO:0000259" key="8">
    <source>
        <dbReference type="Pfam" id="PF01694"/>
    </source>
</evidence>
<feature type="transmembrane region" description="Helical" evidence="7">
    <location>
        <begin position="286"/>
        <end position="308"/>
    </location>
</feature>
<dbReference type="InterPro" id="IPR022764">
    <property type="entry name" value="Peptidase_S54_rhomboid_dom"/>
</dbReference>
<evidence type="ECO:0000256" key="4">
    <source>
        <dbReference type="ARBA" id="ARBA00022801"/>
    </source>
</evidence>
<dbReference type="SUPFAM" id="SSF48452">
    <property type="entry name" value="TPR-like"/>
    <property type="match status" value="1"/>
</dbReference>
<keyword evidence="9" id="KW-0645">Protease</keyword>
<keyword evidence="10" id="KW-1185">Reference proteome</keyword>
<dbReference type="PANTHER" id="PTHR43731:SF14">
    <property type="entry name" value="PRESENILIN-ASSOCIATED RHOMBOID-LIKE PROTEIN, MITOCHONDRIAL"/>
    <property type="match status" value="1"/>
</dbReference>
<comment type="caution">
    <text evidence="9">The sequence shown here is derived from an EMBL/GenBank/DDBJ whole genome shotgun (WGS) entry which is preliminary data.</text>
</comment>
<dbReference type="EMBL" id="JACDUS010000020">
    <property type="protein sequence ID" value="MBA2883233.1"/>
    <property type="molecule type" value="Genomic_DNA"/>
</dbReference>
<dbReference type="Pfam" id="PF01694">
    <property type="entry name" value="Rhomboid"/>
    <property type="match status" value="1"/>
</dbReference>
<reference evidence="9 10" key="1">
    <citation type="submission" date="2020-07" db="EMBL/GenBank/DDBJ databases">
        <title>Genomic Encyclopedia of Type Strains, Phase IV (KMG-IV): sequencing the most valuable type-strain genomes for metagenomic binning, comparative biology and taxonomic classification.</title>
        <authorList>
            <person name="Goeker M."/>
        </authorList>
    </citation>
    <scope>NUCLEOTIDE SEQUENCE [LARGE SCALE GENOMIC DNA]</scope>
    <source>
        <strain evidence="9 10">DSM 17721</strain>
    </source>
</reference>
<feature type="transmembrane region" description="Helical" evidence="7">
    <location>
        <begin position="194"/>
        <end position="212"/>
    </location>
</feature>
<evidence type="ECO:0000256" key="3">
    <source>
        <dbReference type="ARBA" id="ARBA00022692"/>
    </source>
</evidence>
<dbReference type="InterPro" id="IPR035952">
    <property type="entry name" value="Rhomboid-like_sf"/>
</dbReference>